<keyword evidence="2" id="KW-1185">Reference proteome</keyword>
<name>A7F9B6_SCLS1</name>
<reference evidence="2" key="1">
    <citation type="journal article" date="2011" name="PLoS Genet.">
        <title>Genomic analysis of the necrotrophic fungal pathogens Sclerotinia sclerotiorum and Botrytis cinerea.</title>
        <authorList>
            <person name="Amselem J."/>
            <person name="Cuomo C.A."/>
            <person name="van Kan J.A."/>
            <person name="Viaud M."/>
            <person name="Benito E.P."/>
            <person name="Couloux A."/>
            <person name="Coutinho P.M."/>
            <person name="de Vries R.P."/>
            <person name="Dyer P.S."/>
            <person name="Fillinger S."/>
            <person name="Fournier E."/>
            <person name="Gout L."/>
            <person name="Hahn M."/>
            <person name="Kohn L."/>
            <person name="Lapalu N."/>
            <person name="Plummer K.M."/>
            <person name="Pradier J.M."/>
            <person name="Quevillon E."/>
            <person name="Sharon A."/>
            <person name="Simon A."/>
            <person name="ten Have A."/>
            <person name="Tudzynski B."/>
            <person name="Tudzynski P."/>
            <person name="Wincker P."/>
            <person name="Andrew M."/>
            <person name="Anthouard V."/>
            <person name="Beever R.E."/>
            <person name="Beffa R."/>
            <person name="Benoit I."/>
            <person name="Bouzid O."/>
            <person name="Brault B."/>
            <person name="Chen Z."/>
            <person name="Choquer M."/>
            <person name="Collemare J."/>
            <person name="Cotton P."/>
            <person name="Danchin E.G."/>
            <person name="Da Silva C."/>
            <person name="Gautier A."/>
            <person name="Giraud C."/>
            <person name="Giraud T."/>
            <person name="Gonzalez C."/>
            <person name="Grossetete S."/>
            <person name="Guldener U."/>
            <person name="Henrissat B."/>
            <person name="Howlett B.J."/>
            <person name="Kodira C."/>
            <person name="Kretschmer M."/>
            <person name="Lappartient A."/>
            <person name="Leroch M."/>
            <person name="Levis C."/>
            <person name="Mauceli E."/>
            <person name="Neuveglise C."/>
            <person name="Oeser B."/>
            <person name="Pearson M."/>
            <person name="Poulain J."/>
            <person name="Poussereau N."/>
            <person name="Quesneville H."/>
            <person name="Rascle C."/>
            <person name="Schumacher J."/>
            <person name="Segurens B."/>
            <person name="Sexton A."/>
            <person name="Silva E."/>
            <person name="Sirven C."/>
            <person name="Soanes D.M."/>
            <person name="Talbot N.J."/>
            <person name="Templeton M."/>
            <person name="Yandava C."/>
            <person name="Yarden O."/>
            <person name="Zeng Q."/>
            <person name="Rollins J.A."/>
            <person name="Lebrun M.H."/>
            <person name="Dickman M."/>
        </authorList>
    </citation>
    <scope>NUCLEOTIDE SEQUENCE [LARGE SCALE GENOMIC DNA]</scope>
    <source>
        <strain evidence="2">ATCC 18683 / 1980 / Ss-1</strain>
    </source>
</reference>
<dbReference type="KEGG" id="ssl:SS1G_14197"/>
<evidence type="ECO:0000313" key="1">
    <source>
        <dbReference type="EMBL" id="EDO00327.1"/>
    </source>
</evidence>
<evidence type="ECO:0000313" key="2">
    <source>
        <dbReference type="Proteomes" id="UP000001312"/>
    </source>
</evidence>
<dbReference type="Proteomes" id="UP000001312">
    <property type="component" value="Unassembled WGS sequence"/>
</dbReference>
<gene>
    <name evidence="1" type="ORF">SS1G_14197</name>
</gene>
<proteinExistence type="predicted"/>
<sequence>MSHPVDWYGDDNSVTKEENEKTFRSIISIVTHCA</sequence>
<organism evidence="1 2">
    <name type="scientific">Sclerotinia sclerotiorum (strain ATCC 18683 / 1980 / Ss-1)</name>
    <name type="common">White mold</name>
    <name type="synonym">Whetzelinia sclerotiorum</name>
    <dbReference type="NCBI Taxonomy" id="665079"/>
    <lineage>
        <taxon>Eukaryota</taxon>
        <taxon>Fungi</taxon>
        <taxon>Dikarya</taxon>
        <taxon>Ascomycota</taxon>
        <taxon>Pezizomycotina</taxon>
        <taxon>Leotiomycetes</taxon>
        <taxon>Helotiales</taxon>
        <taxon>Sclerotiniaceae</taxon>
        <taxon>Sclerotinia</taxon>
    </lineage>
</organism>
<accession>A7F9B6</accession>
<protein>
    <submittedName>
        <fullName evidence="1">Uncharacterized protein</fullName>
    </submittedName>
</protein>
<dbReference type="RefSeq" id="XP_001584914.1">
    <property type="nucleotide sequence ID" value="XM_001584864.1"/>
</dbReference>
<dbReference type="AlphaFoldDB" id="A7F9B6"/>
<dbReference type="EMBL" id="CH476650">
    <property type="protein sequence ID" value="EDO00327.1"/>
    <property type="molecule type" value="Genomic_DNA"/>
</dbReference>
<dbReference type="GeneID" id="5480930"/>
<dbReference type="InParanoid" id="A7F9B6"/>